<sequence>MALGKSAWMNSGWWIRFAALGAAILALAACDPSSAPPDADDPQNTYTIYLVRHAEKEAEGSDPALTEAGTARAEALADLLEGEGIEAVWSSDYVRTRSTAKPLADRLGADVQTYDPSDLPGFAQTLESRGETALVVGHSNTTPALSALLGGEPGNEIDEAGEYDRIYILDGVGSGAVETDIRRYGVRYDANGG</sequence>
<evidence type="ECO:0000256" key="1">
    <source>
        <dbReference type="SAM" id="SignalP"/>
    </source>
</evidence>
<dbReference type="Gene3D" id="3.40.50.1240">
    <property type="entry name" value="Phosphoglycerate mutase-like"/>
    <property type="match status" value="1"/>
</dbReference>
<dbReference type="GO" id="GO:0016791">
    <property type="term" value="F:phosphatase activity"/>
    <property type="evidence" value="ECO:0007669"/>
    <property type="project" value="TreeGrafter"/>
</dbReference>
<dbReference type="PANTHER" id="PTHR48100:SF1">
    <property type="entry name" value="HISTIDINE PHOSPHATASE FAMILY PROTEIN-RELATED"/>
    <property type="match status" value="1"/>
</dbReference>
<evidence type="ECO:0000313" key="3">
    <source>
        <dbReference type="Proteomes" id="UP000266385"/>
    </source>
</evidence>
<gene>
    <name evidence="2" type="ORF">D1223_05820</name>
</gene>
<keyword evidence="3" id="KW-1185">Reference proteome</keyword>
<dbReference type="GO" id="GO:0005737">
    <property type="term" value="C:cytoplasm"/>
    <property type="evidence" value="ECO:0007669"/>
    <property type="project" value="TreeGrafter"/>
</dbReference>
<evidence type="ECO:0008006" key="4">
    <source>
        <dbReference type="Google" id="ProtNLM"/>
    </source>
</evidence>
<dbReference type="SMART" id="SM00855">
    <property type="entry name" value="PGAM"/>
    <property type="match status" value="1"/>
</dbReference>
<dbReference type="EMBL" id="QWFX01000006">
    <property type="protein sequence ID" value="RIJ30166.1"/>
    <property type="molecule type" value="Genomic_DNA"/>
</dbReference>
<dbReference type="PANTHER" id="PTHR48100">
    <property type="entry name" value="BROAD-SPECIFICITY PHOSPHATASE YOR283W-RELATED"/>
    <property type="match status" value="1"/>
</dbReference>
<evidence type="ECO:0000313" key="2">
    <source>
        <dbReference type="EMBL" id="RIJ30166.1"/>
    </source>
</evidence>
<name>A0A399RF15_9PROT</name>
<dbReference type="CDD" id="cd07067">
    <property type="entry name" value="HP_PGM_like"/>
    <property type="match status" value="1"/>
</dbReference>
<dbReference type="Pfam" id="PF00300">
    <property type="entry name" value="His_Phos_1"/>
    <property type="match status" value="1"/>
</dbReference>
<dbReference type="Proteomes" id="UP000266385">
    <property type="component" value="Unassembled WGS sequence"/>
</dbReference>
<protein>
    <recommendedName>
        <fullName evidence="4">Histidine phosphatase family protein</fullName>
    </recommendedName>
</protein>
<dbReference type="PROSITE" id="PS51257">
    <property type="entry name" value="PROKAR_LIPOPROTEIN"/>
    <property type="match status" value="1"/>
</dbReference>
<dbReference type="InterPro" id="IPR013078">
    <property type="entry name" value="His_Pase_superF_clade-1"/>
</dbReference>
<feature type="chain" id="PRO_5017315066" description="Histidine phosphatase family protein" evidence="1">
    <location>
        <begin position="29"/>
        <end position="193"/>
    </location>
</feature>
<dbReference type="AlphaFoldDB" id="A0A399RF15"/>
<dbReference type="InterPro" id="IPR029033">
    <property type="entry name" value="His_PPase_superfam"/>
</dbReference>
<proteinExistence type="predicted"/>
<comment type="caution">
    <text evidence="2">The sequence shown here is derived from an EMBL/GenBank/DDBJ whole genome shotgun (WGS) entry which is preliminary data.</text>
</comment>
<accession>A0A399RF15</accession>
<organism evidence="2 3">
    <name type="scientific">Henriciella mobilis</name>
    <dbReference type="NCBI Taxonomy" id="2305467"/>
    <lineage>
        <taxon>Bacteria</taxon>
        <taxon>Pseudomonadati</taxon>
        <taxon>Pseudomonadota</taxon>
        <taxon>Alphaproteobacteria</taxon>
        <taxon>Hyphomonadales</taxon>
        <taxon>Hyphomonadaceae</taxon>
        <taxon>Henriciella</taxon>
    </lineage>
</organism>
<reference evidence="2 3" key="1">
    <citation type="submission" date="2018-08" db="EMBL/GenBank/DDBJ databases">
        <title>Henriciella mobilis sp. nov., isolated from seawater.</title>
        <authorList>
            <person name="Cheng H."/>
            <person name="Wu Y.-H."/>
            <person name="Xu X.-W."/>
            <person name="Guo L.-L."/>
        </authorList>
    </citation>
    <scope>NUCLEOTIDE SEQUENCE [LARGE SCALE GENOMIC DNA]</scope>
    <source>
        <strain evidence="2 3">JN25</strain>
    </source>
</reference>
<feature type="signal peptide" evidence="1">
    <location>
        <begin position="1"/>
        <end position="28"/>
    </location>
</feature>
<dbReference type="SUPFAM" id="SSF53254">
    <property type="entry name" value="Phosphoglycerate mutase-like"/>
    <property type="match status" value="1"/>
</dbReference>
<keyword evidence="1" id="KW-0732">Signal</keyword>
<dbReference type="InterPro" id="IPR050275">
    <property type="entry name" value="PGM_Phosphatase"/>
</dbReference>